<organism evidence="2 3">
    <name type="scientific">Allocatelliglobosispora scoriae</name>
    <dbReference type="NCBI Taxonomy" id="643052"/>
    <lineage>
        <taxon>Bacteria</taxon>
        <taxon>Bacillati</taxon>
        <taxon>Actinomycetota</taxon>
        <taxon>Actinomycetes</taxon>
        <taxon>Micromonosporales</taxon>
        <taxon>Micromonosporaceae</taxon>
        <taxon>Allocatelliglobosispora</taxon>
    </lineage>
</organism>
<evidence type="ECO:0000313" key="3">
    <source>
        <dbReference type="Proteomes" id="UP000587527"/>
    </source>
</evidence>
<dbReference type="RefSeq" id="WP_184846891.1">
    <property type="nucleotide sequence ID" value="NZ_JACHMN010000003.1"/>
</dbReference>
<name>A0A841C2P1_9ACTN</name>
<proteinExistence type="predicted"/>
<dbReference type="Proteomes" id="UP000587527">
    <property type="component" value="Unassembled WGS sequence"/>
</dbReference>
<evidence type="ECO:0000313" key="2">
    <source>
        <dbReference type="EMBL" id="MBB5874624.1"/>
    </source>
</evidence>
<dbReference type="Pfam" id="PF05593">
    <property type="entry name" value="RHS_repeat"/>
    <property type="match status" value="1"/>
</dbReference>
<dbReference type="InterPro" id="IPR031325">
    <property type="entry name" value="RHS_repeat"/>
</dbReference>
<feature type="region of interest" description="Disordered" evidence="1">
    <location>
        <begin position="1088"/>
        <end position="1108"/>
    </location>
</feature>
<accession>A0A841C2P1</accession>
<dbReference type="EMBL" id="JACHMN010000003">
    <property type="protein sequence ID" value="MBB5874624.1"/>
    <property type="molecule type" value="Genomic_DNA"/>
</dbReference>
<comment type="caution">
    <text evidence="2">The sequence shown here is derived from an EMBL/GenBank/DDBJ whole genome shotgun (WGS) entry which is preliminary data.</text>
</comment>
<evidence type="ECO:0000256" key="1">
    <source>
        <dbReference type="SAM" id="MobiDB-lite"/>
    </source>
</evidence>
<dbReference type="AlphaFoldDB" id="A0A841C2P1"/>
<reference evidence="2 3" key="1">
    <citation type="submission" date="2020-08" db="EMBL/GenBank/DDBJ databases">
        <title>Sequencing the genomes of 1000 actinobacteria strains.</title>
        <authorList>
            <person name="Klenk H.-P."/>
        </authorList>
    </citation>
    <scope>NUCLEOTIDE SEQUENCE [LARGE SCALE GENOMIC DNA]</scope>
    <source>
        <strain evidence="2 3">DSM 45362</strain>
    </source>
</reference>
<keyword evidence="3" id="KW-1185">Reference proteome</keyword>
<dbReference type="NCBIfam" id="TIGR01643">
    <property type="entry name" value="YD_repeat_2x"/>
    <property type="match status" value="1"/>
</dbReference>
<sequence length="1108" mass="119913">MSVEAEYALFAHASGADYGARLRAVTAPACALETPDMPECTVREKLADSNDQAGQTVTWEVEVPGDAVAGRQGVQSEGEEGTVVLLAAGASSDTGTFTKTPLSPSMSWQAGSSGGGFSTSYPLAVPPVASGMAPLVAFEYSSSSVDGRTNAESAQTSWMGEGWSYEPGYIERSYRSCAQDKATTPYHTNNTGDECWVEANATIAWGGRATELVLDDGSNTWRLADDDGSKVTKYTGPGNWGNGAETWKVTVPDGTEYHFGLNRIKSGWVTGDPETNSTFNVPVFANHSGEPCFSTTFANSWCTMTWRWNLDYVVDRSGNTMTYYYKKETPKTGWHGSATSLKNYDRAGYVEKIVYGTRKGQEYVGSPPAVVEFTNADRCLSSCWLDSTTPDEPHWPDTPWDLNCPQAWTSCTGNKSPSYWNYKRLSKVTTKVFVSGAYSTVDEWVLDHVFPATGEPTVDPALWLDDIVHTGKAVTPPITLNMVHFGGATMANRAGFEAVNTGVNVYRVRLGYITNEYGGQTKIAYENSDCGSGIATPNPADNPRRCFPQYYTDPDDDSDAGWTWWNKVRVTSVTEDDLVGGQPDVVTSYTYSMEGSSVTALWHHTDSNRFSTRLNNRSWADFRGWPTVTTVKGTGTGHSTKTKQLFFRGMHGDRTDSGWGNRTANITNSENQQYTDLYYRAGFLYEEIVVNTDTAVADSKKLHFPWQYQTGFDSLGGGIMPSALAANVVRENTTISRTRVTSTGSPVMTDTKTTTTWDPAFVRVTQITNNGKVLFNTTTNPYGDDTGTYAGDETCTKLEYAATTAAWMTNRVSATFINSGLTCTAMSQTATLAATRTYYDNETVNGALPTTAAQVRGLPSKTEELSEWTPAASYTATGLTAYDDLGRATSVTDTTNRLTTTTYTPQLGNPVTSTKITQVVNNTTGAGLDTTTTLDPLRGLPLTVTDANGKVTTGEYDALGRLTKVRHPGNASAFPDVQYTYQVQNTLPSYIKTSTLIPSGASGDAQLDSYELFDGLVRPLQTQAPGANGSRVVTYNKYDARGAVTETGPQHHSAATASGTLVPLQTNSSIGYTKLTYDGLGRKTTEQLWSANGAGPGRGVPGDLQLHR</sequence>
<gene>
    <name evidence="2" type="ORF">F4553_008058</name>
</gene>
<protein>
    <submittedName>
        <fullName evidence="2">YD repeat-containing protein</fullName>
    </submittedName>
</protein>
<dbReference type="Gene3D" id="2.180.10.10">
    <property type="entry name" value="RHS repeat-associated core"/>
    <property type="match status" value="1"/>
</dbReference>
<dbReference type="InterPro" id="IPR006530">
    <property type="entry name" value="YD"/>
</dbReference>